<dbReference type="Proteomes" id="UP000218113">
    <property type="component" value="Unassembled WGS sequence"/>
</dbReference>
<sequence length="180" mass="21091">MKIVLSVILKIILSVNLYSSMEFVNECSVEYPLMLSLATQERHPAKEIGYPYLISINLSNDKLLAKKNVTKNYWLDKRTIDCKNSENCVKIYKKLYSLGIKNVDLGAYQINPKFHKHKESDYFMLDKSYIIACKFIESLNKELGWSWETIASYHSRTPNLNNAYKKRIQKIYKGYVQNEN</sequence>
<name>A0A2A4TC92_9DELT</name>
<comment type="caution">
    <text evidence="1">The sequence shown here is derived from an EMBL/GenBank/DDBJ whole genome shotgun (WGS) entry which is preliminary data.</text>
</comment>
<dbReference type="InterPro" id="IPR023346">
    <property type="entry name" value="Lysozyme-like_dom_sf"/>
</dbReference>
<accession>A0A2A4TC92</accession>
<proteinExistence type="predicted"/>
<evidence type="ECO:0008006" key="3">
    <source>
        <dbReference type="Google" id="ProtNLM"/>
    </source>
</evidence>
<evidence type="ECO:0000313" key="1">
    <source>
        <dbReference type="EMBL" id="PCI30929.1"/>
    </source>
</evidence>
<gene>
    <name evidence="1" type="ORF">COB67_00295</name>
</gene>
<dbReference type="EMBL" id="NVSR01000001">
    <property type="protein sequence ID" value="PCI30929.1"/>
    <property type="molecule type" value="Genomic_DNA"/>
</dbReference>
<organism evidence="1 2">
    <name type="scientific">SAR324 cluster bacterium</name>
    <dbReference type="NCBI Taxonomy" id="2024889"/>
    <lineage>
        <taxon>Bacteria</taxon>
        <taxon>Deltaproteobacteria</taxon>
        <taxon>SAR324 cluster</taxon>
    </lineage>
</organism>
<protein>
    <recommendedName>
        <fullName evidence="3">Transglycosylase SLT domain-containing protein</fullName>
    </recommendedName>
</protein>
<dbReference type="SUPFAM" id="SSF53955">
    <property type="entry name" value="Lysozyme-like"/>
    <property type="match status" value="1"/>
</dbReference>
<dbReference type="AlphaFoldDB" id="A0A2A4TC92"/>
<reference evidence="2" key="1">
    <citation type="submission" date="2017-08" db="EMBL/GenBank/DDBJ databases">
        <title>A dynamic microbial community with high functional redundancy inhabits the cold, oxic subseafloor aquifer.</title>
        <authorList>
            <person name="Tully B.J."/>
            <person name="Wheat C.G."/>
            <person name="Glazer B.T."/>
            <person name="Huber J.A."/>
        </authorList>
    </citation>
    <scope>NUCLEOTIDE SEQUENCE [LARGE SCALE GENOMIC DNA]</scope>
</reference>
<evidence type="ECO:0000313" key="2">
    <source>
        <dbReference type="Proteomes" id="UP000218113"/>
    </source>
</evidence>